<comment type="caution">
    <text evidence="6">The sequence shown here is derived from an EMBL/GenBank/DDBJ whole genome shotgun (WGS) entry which is preliminary data.</text>
</comment>
<dbReference type="AlphaFoldDB" id="A0A840MPW9"/>
<evidence type="ECO:0000256" key="1">
    <source>
        <dbReference type="ARBA" id="ARBA00004141"/>
    </source>
</evidence>
<keyword evidence="4 5" id="KW-0472">Membrane</keyword>
<evidence type="ECO:0000256" key="3">
    <source>
        <dbReference type="ARBA" id="ARBA00022989"/>
    </source>
</evidence>
<keyword evidence="3 5" id="KW-1133">Transmembrane helix</keyword>
<gene>
    <name evidence="6" type="ORF">HNQ59_002085</name>
</gene>
<dbReference type="PANTHER" id="PTHR36926">
    <property type="entry name" value="COLICIN V PRODUCTION PROTEIN"/>
    <property type="match status" value="1"/>
</dbReference>
<accession>A0A840MPW9</accession>
<dbReference type="RefSeq" id="WP_184038637.1">
    <property type="nucleotide sequence ID" value="NZ_JACHHY010000011.1"/>
</dbReference>
<dbReference type="GO" id="GO:0009403">
    <property type="term" value="P:toxin biosynthetic process"/>
    <property type="evidence" value="ECO:0007669"/>
    <property type="project" value="InterPro"/>
</dbReference>
<dbReference type="Proteomes" id="UP000575898">
    <property type="component" value="Unassembled WGS sequence"/>
</dbReference>
<evidence type="ECO:0000313" key="6">
    <source>
        <dbReference type="EMBL" id="MBB5018792.1"/>
    </source>
</evidence>
<dbReference type="GO" id="GO:0016020">
    <property type="term" value="C:membrane"/>
    <property type="evidence" value="ECO:0007669"/>
    <property type="project" value="UniProtKB-SubCell"/>
</dbReference>
<dbReference type="EMBL" id="JACHHY010000011">
    <property type="protein sequence ID" value="MBB5018792.1"/>
    <property type="molecule type" value="Genomic_DNA"/>
</dbReference>
<protein>
    <submittedName>
        <fullName evidence="6">Membrane protein required for colicin V production</fullName>
    </submittedName>
</protein>
<proteinExistence type="predicted"/>
<dbReference type="InterPro" id="IPR003825">
    <property type="entry name" value="Colicin-V_CvpA"/>
</dbReference>
<evidence type="ECO:0000256" key="5">
    <source>
        <dbReference type="SAM" id="Phobius"/>
    </source>
</evidence>
<feature type="transmembrane region" description="Helical" evidence="5">
    <location>
        <begin position="65"/>
        <end position="88"/>
    </location>
</feature>
<keyword evidence="7" id="KW-1185">Reference proteome</keyword>
<evidence type="ECO:0000256" key="4">
    <source>
        <dbReference type="ARBA" id="ARBA00023136"/>
    </source>
</evidence>
<feature type="transmembrane region" description="Helical" evidence="5">
    <location>
        <begin position="6"/>
        <end position="21"/>
    </location>
</feature>
<reference evidence="6 7" key="1">
    <citation type="submission" date="2020-08" db="EMBL/GenBank/DDBJ databases">
        <title>Genomic Encyclopedia of Type Strains, Phase IV (KMG-IV): sequencing the most valuable type-strain genomes for metagenomic binning, comparative biology and taxonomic classification.</title>
        <authorList>
            <person name="Goeker M."/>
        </authorList>
    </citation>
    <scope>NUCLEOTIDE SEQUENCE [LARGE SCALE GENOMIC DNA]</scope>
    <source>
        <strain evidence="6 7">DSM 27165</strain>
    </source>
</reference>
<feature type="transmembrane region" description="Helical" evidence="5">
    <location>
        <begin position="28"/>
        <end position="45"/>
    </location>
</feature>
<keyword evidence="2 5" id="KW-0812">Transmembrane</keyword>
<name>A0A840MPW9_9PROT</name>
<dbReference type="InterPro" id="IPR052719">
    <property type="entry name" value="CvpA-like"/>
</dbReference>
<organism evidence="6 7">
    <name type="scientific">Chitinivorax tropicus</name>
    <dbReference type="NCBI Taxonomy" id="714531"/>
    <lineage>
        <taxon>Bacteria</taxon>
        <taxon>Pseudomonadati</taxon>
        <taxon>Pseudomonadota</taxon>
        <taxon>Betaproteobacteria</taxon>
        <taxon>Chitinivorax</taxon>
    </lineage>
</organism>
<comment type="subcellular location">
    <subcellularLocation>
        <location evidence="1">Membrane</location>
        <topology evidence="1">Multi-pass membrane protein</topology>
    </subcellularLocation>
</comment>
<sequence>MTPFDYGVLLIVGFSVLLSVMRGLLRELMALASWVIAFFVARNYTTEITPLLPASIPSEELKLLAGFLALFLGSLLIMTLLTIALSEVIKVVGLSGVDRILGALFGLVRGCFIVVVLVLLAGLTSLPREPMWKNAMFSPVFEAVALVVKPWLPDGLAKHIKYE</sequence>
<dbReference type="PANTHER" id="PTHR36926:SF1">
    <property type="entry name" value="COLICIN V PRODUCTION PROTEIN"/>
    <property type="match status" value="1"/>
</dbReference>
<evidence type="ECO:0000256" key="2">
    <source>
        <dbReference type="ARBA" id="ARBA00022692"/>
    </source>
</evidence>
<dbReference type="Pfam" id="PF02674">
    <property type="entry name" value="Colicin_V"/>
    <property type="match status" value="1"/>
</dbReference>
<feature type="transmembrane region" description="Helical" evidence="5">
    <location>
        <begin position="100"/>
        <end position="123"/>
    </location>
</feature>
<evidence type="ECO:0000313" key="7">
    <source>
        <dbReference type="Proteomes" id="UP000575898"/>
    </source>
</evidence>